<dbReference type="RefSeq" id="XP_012651347.1">
    <property type="nucleotide sequence ID" value="XM_012795893.1"/>
</dbReference>
<keyword evidence="3" id="KW-1185">Reference proteome</keyword>
<keyword evidence="1" id="KW-0472">Membrane</keyword>
<dbReference type="InParanoid" id="W7XEI0"/>
<keyword evidence="1 2" id="KW-0812">Transmembrane</keyword>
<feature type="transmembrane region" description="Helical" evidence="1">
    <location>
        <begin position="90"/>
        <end position="112"/>
    </location>
</feature>
<dbReference type="GeneID" id="24438081"/>
<organism evidence="2 3">
    <name type="scientific">Tetrahymena thermophila (strain SB210)</name>
    <dbReference type="NCBI Taxonomy" id="312017"/>
    <lineage>
        <taxon>Eukaryota</taxon>
        <taxon>Sar</taxon>
        <taxon>Alveolata</taxon>
        <taxon>Ciliophora</taxon>
        <taxon>Intramacronucleata</taxon>
        <taxon>Oligohymenophorea</taxon>
        <taxon>Hymenostomatida</taxon>
        <taxon>Tetrahymenina</taxon>
        <taxon>Tetrahymenidae</taxon>
        <taxon>Tetrahymena</taxon>
    </lineage>
</organism>
<dbReference type="Proteomes" id="UP000009168">
    <property type="component" value="Unassembled WGS sequence"/>
</dbReference>
<keyword evidence="1" id="KW-1133">Transmembrane helix</keyword>
<name>W7XEI0_TETTS</name>
<accession>W7XEI0</accession>
<evidence type="ECO:0000313" key="2">
    <source>
        <dbReference type="EMBL" id="EWS76107.1"/>
    </source>
</evidence>
<sequence length="275" mass="32728">MKKVIESQKKKKMKTFYLHNIIQNCIELQKRRTQNQQIQVKKINKKRIIHTSNFKAIFFFSLKYFKQNKVKLKSFNLVNKLFDRCFKERVLIYLFIVLIQIIITQNILFIIVSKNDQLSNSNLVCFILMKQSTNIKQKLSKSQQEDKKVLNKTSKYQFYSLTHSLRASIISENISSTRSKEISLFFSIKIYFMLSYSVRRYNLNSIIMFIRCIFKTFRLSSLMSSNYGTSSMMAVHFYSSSIYFLLVSKSISIQFRASFLFELKLALFLLFSDRE</sequence>
<dbReference type="KEGG" id="tet:TTHERM_000263049"/>
<evidence type="ECO:0000313" key="3">
    <source>
        <dbReference type="Proteomes" id="UP000009168"/>
    </source>
</evidence>
<evidence type="ECO:0000256" key="1">
    <source>
        <dbReference type="SAM" id="Phobius"/>
    </source>
</evidence>
<proteinExistence type="predicted"/>
<protein>
    <submittedName>
        <fullName evidence="2">Transmembrane protein, putative</fullName>
    </submittedName>
</protein>
<dbReference type="AlphaFoldDB" id="W7XEI0"/>
<reference evidence="3" key="1">
    <citation type="journal article" date="2006" name="PLoS Biol.">
        <title>Macronuclear genome sequence of the ciliate Tetrahymena thermophila, a model eukaryote.</title>
        <authorList>
            <person name="Eisen J.A."/>
            <person name="Coyne R.S."/>
            <person name="Wu M."/>
            <person name="Wu D."/>
            <person name="Thiagarajan M."/>
            <person name="Wortman J.R."/>
            <person name="Badger J.H."/>
            <person name="Ren Q."/>
            <person name="Amedeo P."/>
            <person name="Jones K.M."/>
            <person name="Tallon L.J."/>
            <person name="Delcher A.L."/>
            <person name="Salzberg S.L."/>
            <person name="Silva J.C."/>
            <person name="Haas B.J."/>
            <person name="Majoros W.H."/>
            <person name="Farzad M."/>
            <person name="Carlton J.M."/>
            <person name="Smith R.K. Jr."/>
            <person name="Garg J."/>
            <person name="Pearlman R.E."/>
            <person name="Karrer K.M."/>
            <person name="Sun L."/>
            <person name="Manning G."/>
            <person name="Elde N.C."/>
            <person name="Turkewitz A.P."/>
            <person name="Asai D.J."/>
            <person name="Wilkes D.E."/>
            <person name="Wang Y."/>
            <person name="Cai H."/>
            <person name="Collins K."/>
            <person name="Stewart B.A."/>
            <person name="Lee S.R."/>
            <person name="Wilamowska K."/>
            <person name="Weinberg Z."/>
            <person name="Ruzzo W.L."/>
            <person name="Wloga D."/>
            <person name="Gaertig J."/>
            <person name="Frankel J."/>
            <person name="Tsao C.-C."/>
            <person name="Gorovsky M.A."/>
            <person name="Keeling P.J."/>
            <person name="Waller R.F."/>
            <person name="Patron N.J."/>
            <person name="Cherry J.M."/>
            <person name="Stover N.A."/>
            <person name="Krieger C.J."/>
            <person name="del Toro C."/>
            <person name="Ryder H.F."/>
            <person name="Williamson S.C."/>
            <person name="Barbeau R.A."/>
            <person name="Hamilton E.P."/>
            <person name="Orias E."/>
        </authorList>
    </citation>
    <scope>NUCLEOTIDE SEQUENCE [LARGE SCALE GENOMIC DNA]</scope>
    <source>
        <strain evidence="3">SB210</strain>
    </source>
</reference>
<dbReference type="EMBL" id="GG662830">
    <property type="protein sequence ID" value="EWS76107.1"/>
    <property type="molecule type" value="Genomic_DNA"/>
</dbReference>
<gene>
    <name evidence="2" type="ORF">TTHERM_000263049</name>
</gene>